<accession>A0AAN7UR08</accession>
<dbReference type="AlphaFoldDB" id="A0AAN7UR08"/>
<gene>
    <name evidence="1" type="ORF">RRF57_009506</name>
</gene>
<reference evidence="1 2" key="1">
    <citation type="submission" date="2023-10" db="EMBL/GenBank/DDBJ databases">
        <title>Draft genome sequence of Xylaria bambusicola isolate GMP-LS, the root and basal stem rot pathogen of sugarcane in Indonesia.</title>
        <authorList>
            <person name="Selvaraj P."/>
            <person name="Muralishankar V."/>
            <person name="Muruganantham S."/>
            <person name="Sp S."/>
            <person name="Haryani S."/>
            <person name="Lau K.J.X."/>
            <person name="Naqvi N.I."/>
        </authorList>
    </citation>
    <scope>NUCLEOTIDE SEQUENCE [LARGE SCALE GENOMIC DNA]</scope>
    <source>
        <strain evidence="1">GMP-LS</strain>
    </source>
</reference>
<sequence>MHVRANPPVECVTILTELRGQGVCDHILVWEPSKVRNPLKVKKREELEVIPGSPHGVSATLRFVFVSQYGFSSFRSNTVCCDHHVG</sequence>
<dbReference type="Proteomes" id="UP001305414">
    <property type="component" value="Unassembled WGS sequence"/>
</dbReference>
<name>A0AAN7UR08_9PEZI</name>
<evidence type="ECO:0000313" key="1">
    <source>
        <dbReference type="EMBL" id="KAK5633792.1"/>
    </source>
</evidence>
<organism evidence="1 2">
    <name type="scientific">Xylaria bambusicola</name>
    <dbReference type="NCBI Taxonomy" id="326684"/>
    <lineage>
        <taxon>Eukaryota</taxon>
        <taxon>Fungi</taxon>
        <taxon>Dikarya</taxon>
        <taxon>Ascomycota</taxon>
        <taxon>Pezizomycotina</taxon>
        <taxon>Sordariomycetes</taxon>
        <taxon>Xylariomycetidae</taxon>
        <taxon>Xylariales</taxon>
        <taxon>Xylariaceae</taxon>
        <taxon>Xylaria</taxon>
    </lineage>
</organism>
<protein>
    <submittedName>
        <fullName evidence="1">Uncharacterized protein</fullName>
    </submittedName>
</protein>
<proteinExistence type="predicted"/>
<keyword evidence="2" id="KW-1185">Reference proteome</keyword>
<evidence type="ECO:0000313" key="2">
    <source>
        <dbReference type="Proteomes" id="UP001305414"/>
    </source>
</evidence>
<comment type="caution">
    <text evidence="1">The sequence shown here is derived from an EMBL/GenBank/DDBJ whole genome shotgun (WGS) entry which is preliminary data.</text>
</comment>
<dbReference type="EMBL" id="JAWHQM010000035">
    <property type="protein sequence ID" value="KAK5633792.1"/>
    <property type="molecule type" value="Genomic_DNA"/>
</dbReference>